<dbReference type="OrthoDB" id="4253708at2"/>
<comment type="caution">
    <text evidence="1">The sequence shown here is derived from an EMBL/GenBank/DDBJ whole genome shotgun (WGS) entry which is preliminary data.</text>
</comment>
<dbReference type="AlphaFoldDB" id="A0A4R4PDH4"/>
<sequence length="79" mass="8501">MADLITLCTDAELERALDVLTRDGTPRSVAIRRAVVEAAMRSERAVAMRQAVLRMPLGTPDGIDVGAALARDRPCEPPT</sequence>
<dbReference type="Proteomes" id="UP000295075">
    <property type="component" value="Unassembled WGS sequence"/>
</dbReference>
<dbReference type="EMBL" id="SMKA01000233">
    <property type="protein sequence ID" value="TDC19227.1"/>
    <property type="molecule type" value="Genomic_DNA"/>
</dbReference>
<proteinExistence type="predicted"/>
<gene>
    <name evidence="1" type="ORF">E1261_34325</name>
</gene>
<evidence type="ECO:0008006" key="3">
    <source>
        <dbReference type="Google" id="ProtNLM"/>
    </source>
</evidence>
<protein>
    <recommendedName>
        <fullName evidence="3">Ribbon-helix-helix protein, CopG family</fullName>
    </recommendedName>
</protein>
<dbReference type="RefSeq" id="WP_132413865.1">
    <property type="nucleotide sequence ID" value="NZ_SMKA01000233.1"/>
</dbReference>
<evidence type="ECO:0000313" key="2">
    <source>
        <dbReference type="Proteomes" id="UP000295075"/>
    </source>
</evidence>
<organism evidence="1 2">
    <name type="scientific">Kribbella albertanoniae</name>
    <dbReference type="NCBI Taxonomy" id="1266829"/>
    <lineage>
        <taxon>Bacteria</taxon>
        <taxon>Bacillati</taxon>
        <taxon>Actinomycetota</taxon>
        <taxon>Actinomycetes</taxon>
        <taxon>Propionibacteriales</taxon>
        <taxon>Kribbellaceae</taxon>
        <taxon>Kribbella</taxon>
    </lineage>
</organism>
<accession>A0A4R4PDH4</accession>
<name>A0A4R4PDH4_9ACTN</name>
<keyword evidence="2" id="KW-1185">Reference proteome</keyword>
<evidence type="ECO:0000313" key="1">
    <source>
        <dbReference type="EMBL" id="TDC19227.1"/>
    </source>
</evidence>
<reference evidence="1 2" key="1">
    <citation type="submission" date="2019-03" db="EMBL/GenBank/DDBJ databases">
        <title>Draft genome sequences of novel Actinobacteria.</title>
        <authorList>
            <person name="Sahin N."/>
            <person name="Ay H."/>
            <person name="Saygin H."/>
        </authorList>
    </citation>
    <scope>NUCLEOTIDE SEQUENCE [LARGE SCALE GENOMIC DNA]</scope>
    <source>
        <strain evidence="1 2">JCM 30547</strain>
    </source>
</reference>